<sequence>MSSVEELCFRCMYMPDRKPRRVSRCCFVIHSSCGRASNGNSARRFVSLLHGGVRLSPAVWRVQSEEASIAGRTSLTRTRYLYRPGGRLRSGTVAGAKPSSAPHFYLKNFSADSSPNEGGKNGMWRIFHLLGNANNVAVTVTGREWKISIGCHAQGRLQGPIKGLVA</sequence>
<evidence type="ECO:0000313" key="1">
    <source>
        <dbReference type="EMBL" id="GIY51708.1"/>
    </source>
</evidence>
<keyword evidence="2" id="KW-1185">Reference proteome</keyword>
<dbReference type="AlphaFoldDB" id="A0AAV4U1N7"/>
<reference evidence="1 2" key="1">
    <citation type="submission" date="2021-06" db="EMBL/GenBank/DDBJ databases">
        <title>Caerostris darwini draft genome.</title>
        <authorList>
            <person name="Kono N."/>
            <person name="Arakawa K."/>
        </authorList>
    </citation>
    <scope>NUCLEOTIDE SEQUENCE [LARGE SCALE GENOMIC DNA]</scope>
</reference>
<gene>
    <name evidence="1" type="ORF">CDAR_496021</name>
</gene>
<organism evidence="1 2">
    <name type="scientific">Caerostris darwini</name>
    <dbReference type="NCBI Taxonomy" id="1538125"/>
    <lineage>
        <taxon>Eukaryota</taxon>
        <taxon>Metazoa</taxon>
        <taxon>Ecdysozoa</taxon>
        <taxon>Arthropoda</taxon>
        <taxon>Chelicerata</taxon>
        <taxon>Arachnida</taxon>
        <taxon>Araneae</taxon>
        <taxon>Araneomorphae</taxon>
        <taxon>Entelegynae</taxon>
        <taxon>Araneoidea</taxon>
        <taxon>Araneidae</taxon>
        <taxon>Caerostris</taxon>
    </lineage>
</organism>
<protein>
    <submittedName>
        <fullName evidence="1">Uncharacterized protein</fullName>
    </submittedName>
</protein>
<accession>A0AAV4U1N7</accession>
<dbReference type="Proteomes" id="UP001054837">
    <property type="component" value="Unassembled WGS sequence"/>
</dbReference>
<proteinExistence type="predicted"/>
<dbReference type="EMBL" id="BPLQ01010581">
    <property type="protein sequence ID" value="GIY51708.1"/>
    <property type="molecule type" value="Genomic_DNA"/>
</dbReference>
<name>A0AAV4U1N7_9ARAC</name>
<comment type="caution">
    <text evidence="1">The sequence shown here is derived from an EMBL/GenBank/DDBJ whole genome shotgun (WGS) entry which is preliminary data.</text>
</comment>
<evidence type="ECO:0000313" key="2">
    <source>
        <dbReference type="Proteomes" id="UP001054837"/>
    </source>
</evidence>